<keyword evidence="7" id="KW-0732">Signal</keyword>
<dbReference type="EMBL" id="LTAN01000001">
    <property type="protein sequence ID" value="OBR15134.1"/>
    <property type="molecule type" value="Genomic_DNA"/>
</dbReference>
<reference evidence="10" key="1">
    <citation type="journal article" date="2017" name="BMC Genomics">
        <title>Gapless genome assembly of Colletotrichum higginsianum reveals chromosome structure and association of transposable elements with secondary metabolite gene clusters.</title>
        <authorList>
            <person name="Dallery J.-F."/>
            <person name="Lapalu N."/>
            <person name="Zampounis A."/>
            <person name="Pigne S."/>
            <person name="Luyten I."/>
            <person name="Amselem J."/>
            <person name="Wittenberg A.H.J."/>
            <person name="Zhou S."/>
            <person name="de Queiroz M.V."/>
            <person name="Robin G.P."/>
            <person name="Auger A."/>
            <person name="Hainaut M."/>
            <person name="Henrissat B."/>
            <person name="Kim K.-T."/>
            <person name="Lee Y.-H."/>
            <person name="Lespinet O."/>
            <person name="Schwartz D.C."/>
            <person name="Thon M.R."/>
            <person name="O'Connell R.J."/>
        </authorList>
    </citation>
    <scope>NUCLEOTIDE SEQUENCE [LARGE SCALE GENOMIC DNA]</scope>
    <source>
        <strain evidence="10">IMI 349063</strain>
    </source>
</reference>
<dbReference type="PANTHER" id="PTHR43806:SF11">
    <property type="entry name" value="CEREVISIN-RELATED"/>
    <property type="match status" value="1"/>
</dbReference>
<proteinExistence type="inferred from homology"/>
<dbReference type="PROSITE" id="PS51892">
    <property type="entry name" value="SUBTILASE"/>
    <property type="match status" value="1"/>
</dbReference>
<evidence type="ECO:0000256" key="2">
    <source>
        <dbReference type="ARBA" id="ARBA00022670"/>
    </source>
</evidence>
<evidence type="ECO:0000256" key="1">
    <source>
        <dbReference type="ARBA" id="ARBA00011073"/>
    </source>
</evidence>
<dbReference type="OrthoDB" id="1896086at2759"/>
<keyword evidence="3 5" id="KW-0378">Hydrolase</keyword>
<comment type="caution">
    <text evidence="9">The sequence shown here is derived from an EMBL/GenBank/DDBJ whole genome shotgun (WGS) entry which is preliminary data.</text>
</comment>
<keyword evidence="10" id="KW-1185">Reference proteome</keyword>
<dbReference type="GeneID" id="28859396"/>
<evidence type="ECO:0000256" key="5">
    <source>
        <dbReference type="PROSITE-ProRule" id="PRU01240"/>
    </source>
</evidence>
<comment type="similarity">
    <text evidence="1 5">Belongs to the peptidase S8 family.</text>
</comment>
<gene>
    <name evidence="9" type="ORF">CH63R_00314</name>
</gene>
<dbReference type="AlphaFoldDB" id="A0A1B7YT55"/>
<feature type="active site" description="Charge relay system" evidence="5">
    <location>
        <position position="179"/>
    </location>
</feature>
<feature type="region of interest" description="Disordered" evidence="6">
    <location>
        <begin position="454"/>
        <end position="485"/>
    </location>
</feature>
<evidence type="ECO:0000256" key="6">
    <source>
        <dbReference type="SAM" id="MobiDB-lite"/>
    </source>
</evidence>
<keyword evidence="2 5" id="KW-0645">Protease</keyword>
<dbReference type="VEuPathDB" id="FungiDB:CH63R_00314"/>
<evidence type="ECO:0000256" key="7">
    <source>
        <dbReference type="SAM" id="SignalP"/>
    </source>
</evidence>
<dbReference type="RefSeq" id="XP_018163651.1">
    <property type="nucleotide sequence ID" value="XM_018295289.1"/>
</dbReference>
<dbReference type="PROSITE" id="PS00137">
    <property type="entry name" value="SUBTILASE_HIS"/>
    <property type="match status" value="1"/>
</dbReference>
<feature type="active site" description="Charge relay system" evidence="5">
    <location>
        <position position="386"/>
    </location>
</feature>
<feature type="compositionally biased region" description="Polar residues" evidence="6">
    <location>
        <begin position="472"/>
        <end position="485"/>
    </location>
</feature>
<name>A0A1B7YT55_COLHI</name>
<dbReference type="InterPro" id="IPR000209">
    <property type="entry name" value="Peptidase_S8/S53_dom"/>
</dbReference>
<dbReference type="PRINTS" id="PR00723">
    <property type="entry name" value="SUBTILISIN"/>
</dbReference>
<feature type="chain" id="PRO_5008601909" evidence="7">
    <location>
        <begin position="20"/>
        <end position="573"/>
    </location>
</feature>
<protein>
    <submittedName>
        <fullName evidence="9">Alkaline serine protease Alp1</fullName>
    </submittedName>
</protein>
<dbReference type="InterPro" id="IPR036852">
    <property type="entry name" value="Peptidase_S8/S53_dom_sf"/>
</dbReference>
<dbReference type="Gene3D" id="3.40.50.200">
    <property type="entry name" value="Peptidase S8/S53 domain"/>
    <property type="match status" value="1"/>
</dbReference>
<evidence type="ECO:0000313" key="9">
    <source>
        <dbReference type="EMBL" id="OBR15134.1"/>
    </source>
</evidence>
<keyword evidence="4 5" id="KW-0720">Serine protease</keyword>
<evidence type="ECO:0000259" key="8">
    <source>
        <dbReference type="Pfam" id="PF00082"/>
    </source>
</evidence>
<dbReference type="SUPFAM" id="SSF52743">
    <property type="entry name" value="Subtilisin-like"/>
    <property type="match status" value="1"/>
</dbReference>
<dbReference type="Proteomes" id="UP000092177">
    <property type="component" value="Chromosome 1"/>
</dbReference>
<dbReference type="KEGG" id="chig:CH63R_00314"/>
<feature type="domain" description="Peptidase S8/S53" evidence="8">
    <location>
        <begin position="170"/>
        <end position="427"/>
    </location>
</feature>
<organism evidence="9 10">
    <name type="scientific">Colletotrichum higginsianum (strain IMI 349063)</name>
    <name type="common">Crucifer anthracnose fungus</name>
    <dbReference type="NCBI Taxonomy" id="759273"/>
    <lineage>
        <taxon>Eukaryota</taxon>
        <taxon>Fungi</taxon>
        <taxon>Dikarya</taxon>
        <taxon>Ascomycota</taxon>
        <taxon>Pezizomycotina</taxon>
        <taxon>Sordariomycetes</taxon>
        <taxon>Hypocreomycetidae</taxon>
        <taxon>Glomerellales</taxon>
        <taxon>Glomerellaceae</taxon>
        <taxon>Colletotrichum</taxon>
        <taxon>Colletotrichum destructivum species complex</taxon>
    </lineage>
</organism>
<sequence length="573" mass="62064">MTPLRFLALLFTLIPACLSQDLPHPSKITSATPPGTHEAKYIIRAKQGISKEDADGFHNTLVGIVGDEDEVDSIVNEKGIPYIWYTALTAAQLKKVNTDDVVESAGLEEQLVVVEEPDVPTANKRRDIVNQAPTAHNPIIDLRMLSTPPGNPFVDHHEYNEHYGYDDVAGQGITIYIIDTGPFRFAHSELQPPDSSVTRRNFDVVRDPKVVNEISSHGTCVASKAVGKTVGVAKRANLVTVRVDPTTGEFFFVRAWQAVLNDIEDRGLQGKAVVSSSTFSHVPQEAEKKAKLVSDMDRIIRSILAADVPVVCGAGNDAPKSMEPNKLPAILAKDLPIIVVGSATADGTMAPDSQRGSLLTTWAVGRRVQCAGYNTLDGLVTRSGVSVATPQIGGLAAYFMSNPKFKEYLRQGSIAEDMKALIKQKSHRRGFTDDHPAIAWNGFYPPCSTATRWRRSPGGAVRRQGSRACSGPESSLPAQPTGTATADPQCNVCGQLNKKIMRYEAGCPGADYARSSCEANSDCQSWAYGEEKQGTRSTPICIMYNEAAAEVIAGALVDTKKECPFKYSDRTCR</sequence>
<dbReference type="InterPro" id="IPR050131">
    <property type="entry name" value="Peptidase_S8_subtilisin-like"/>
</dbReference>
<feature type="signal peptide" evidence="7">
    <location>
        <begin position="1"/>
        <end position="19"/>
    </location>
</feature>
<dbReference type="GO" id="GO:0006508">
    <property type="term" value="P:proteolysis"/>
    <property type="evidence" value="ECO:0007669"/>
    <property type="project" value="UniProtKB-KW"/>
</dbReference>
<evidence type="ECO:0000256" key="4">
    <source>
        <dbReference type="ARBA" id="ARBA00022825"/>
    </source>
</evidence>
<evidence type="ECO:0000256" key="3">
    <source>
        <dbReference type="ARBA" id="ARBA00022801"/>
    </source>
</evidence>
<dbReference type="InterPro" id="IPR022398">
    <property type="entry name" value="Peptidase_S8_His-AS"/>
</dbReference>
<dbReference type="Pfam" id="PF00082">
    <property type="entry name" value="Peptidase_S8"/>
    <property type="match status" value="1"/>
</dbReference>
<accession>A0A1B7YT55</accession>
<evidence type="ECO:0000313" key="10">
    <source>
        <dbReference type="Proteomes" id="UP000092177"/>
    </source>
</evidence>
<dbReference type="GO" id="GO:0004252">
    <property type="term" value="F:serine-type endopeptidase activity"/>
    <property type="evidence" value="ECO:0007669"/>
    <property type="project" value="UniProtKB-UniRule"/>
</dbReference>
<dbReference type="PANTHER" id="PTHR43806">
    <property type="entry name" value="PEPTIDASE S8"/>
    <property type="match status" value="1"/>
</dbReference>
<dbReference type="InterPro" id="IPR015500">
    <property type="entry name" value="Peptidase_S8_subtilisin-rel"/>
</dbReference>
<feature type="active site" description="Charge relay system" evidence="5">
    <location>
        <position position="217"/>
    </location>
</feature>